<reference evidence="3 4" key="1">
    <citation type="submission" date="2024-01" db="EMBL/GenBank/DDBJ databases">
        <title>The complete chloroplast genome sequence of Lithospermum erythrorhizon: insights into the phylogenetic relationship among Boraginaceae species and the maternal lineages of purple gromwells.</title>
        <authorList>
            <person name="Okada T."/>
            <person name="Watanabe K."/>
        </authorList>
    </citation>
    <scope>NUCLEOTIDE SEQUENCE [LARGE SCALE GENOMIC DNA]</scope>
</reference>
<organism evidence="3 4">
    <name type="scientific">Lithospermum erythrorhizon</name>
    <name type="common">Purple gromwell</name>
    <name type="synonym">Lithospermum officinale var. erythrorhizon</name>
    <dbReference type="NCBI Taxonomy" id="34254"/>
    <lineage>
        <taxon>Eukaryota</taxon>
        <taxon>Viridiplantae</taxon>
        <taxon>Streptophyta</taxon>
        <taxon>Embryophyta</taxon>
        <taxon>Tracheophyta</taxon>
        <taxon>Spermatophyta</taxon>
        <taxon>Magnoliopsida</taxon>
        <taxon>eudicotyledons</taxon>
        <taxon>Gunneridae</taxon>
        <taxon>Pentapetalae</taxon>
        <taxon>asterids</taxon>
        <taxon>lamiids</taxon>
        <taxon>Boraginales</taxon>
        <taxon>Boraginaceae</taxon>
        <taxon>Boraginoideae</taxon>
        <taxon>Lithospermeae</taxon>
        <taxon>Lithospermum</taxon>
    </lineage>
</organism>
<dbReference type="PANTHER" id="PTHR33240">
    <property type="entry name" value="OS08G0508500 PROTEIN"/>
    <property type="match status" value="1"/>
</dbReference>
<comment type="caution">
    <text evidence="3">The sequence shown here is derived from an EMBL/GenBank/DDBJ whole genome shotgun (WGS) entry which is preliminary data.</text>
</comment>
<evidence type="ECO:0000259" key="2">
    <source>
        <dbReference type="Pfam" id="PF03732"/>
    </source>
</evidence>
<dbReference type="Proteomes" id="UP001454036">
    <property type="component" value="Unassembled WGS sequence"/>
</dbReference>
<feature type="domain" description="Retrotransposon gag" evidence="2">
    <location>
        <begin position="37"/>
        <end position="99"/>
    </location>
</feature>
<feature type="region of interest" description="Disordered" evidence="1">
    <location>
        <begin position="170"/>
        <end position="197"/>
    </location>
</feature>
<feature type="region of interest" description="Disordered" evidence="1">
    <location>
        <begin position="386"/>
        <end position="435"/>
    </location>
</feature>
<evidence type="ECO:0000313" key="3">
    <source>
        <dbReference type="EMBL" id="GAA0142584.1"/>
    </source>
</evidence>
<dbReference type="Gene3D" id="2.40.70.10">
    <property type="entry name" value="Acid Proteases"/>
    <property type="match status" value="1"/>
</dbReference>
<dbReference type="InterPro" id="IPR005162">
    <property type="entry name" value="Retrotrans_gag_dom"/>
</dbReference>
<dbReference type="CDD" id="cd00303">
    <property type="entry name" value="retropepsin_like"/>
    <property type="match status" value="1"/>
</dbReference>
<dbReference type="PANTHER" id="PTHR33240:SF15">
    <property type="entry name" value="GAG-PRO-LIKE PROTEIN"/>
    <property type="match status" value="1"/>
</dbReference>
<sequence length="435" mass="49404">MPKFKNFSGFGDPGNHLKSFDSQLSFFASDDEVYTRAFPSSLSGQPLKWFHKLPPDSTNCWQNIMDLFMEKFGASIVVDDDERTLLDIQQKPGETLRRYGPLKEKLVLEPPNTRNELFKLVIQYIKLEEVKLLSEEYSLKDEGSKAKDEVRRKSLKRGWVWDRLQRPEERETMKRQRARSPRREDGRQRIAGGGDTSNARRRYARRSVYALAPMMTIDLEPITFLERELAGLELPHDDPLVISPIIANVVVARMLVDTGSSTDILYLQAYDRLELPLKHLKPVSTLLTGSTRHSVYPTGIAELDLTVGEAPRTTTVKASFTVVDIPDPSYNGLIGRPLLNALMAVVSPLHLKMKFPTSGGVREISGDQKMEMVCYQLSIQRGVSINTPPRQKRKSEAHTPVLKIQEAAKDNDPKEKESDKHGEPHEELELVPFRV</sequence>
<dbReference type="InterPro" id="IPR021109">
    <property type="entry name" value="Peptidase_aspartic_dom_sf"/>
</dbReference>
<evidence type="ECO:0000256" key="1">
    <source>
        <dbReference type="SAM" id="MobiDB-lite"/>
    </source>
</evidence>
<dbReference type="AlphaFoldDB" id="A0AAV3NT61"/>
<dbReference type="EMBL" id="BAABME010000414">
    <property type="protein sequence ID" value="GAA0142584.1"/>
    <property type="molecule type" value="Genomic_DNA"/>
</dbReference>
<dbReference type="Pfam" id="PF03732">
    <property type="entry name" value="Retrotrans_gag"/>
    <property type="match status" value="1"/>
</dbReference>
<protein>
    <recommendedName>
        <fullName evidence="2">Retrotransposon gag domain-containing protein</fullName>
    </recommendedName>
</protein>
<gene>
    <name evidence="3" type="ORF">LIER_03447</name>
</gene>
<name>A0AAV3NT61_LITER</name>
<accession>A0AAV3NT61</accession>
<proteinExistence type="predicted"/>
<feature type="compositionally biased region" description="Basic and acidic residues" evidence="1">
    <location>
        <begin position="406"/>
        <end position="428"/>
    </location>
</feature>
<keyword evidence="4" id="KW-1185">Reference proteome</keyword>
<evidence type="ECO:0000313" key="4">
    <source>
        <dbReference type="Proteomes" id="UP001454036"/>
    </source>
</evidence>